<accession>A0ABV3ZIB7</accession>
<sequence>MFNYSWEQLTKTIAEVVSQNVSGEIWNWLHENTNQANTGRFNRTFAAIPSKTGKASVSITNDQQKQIASLLPGFTIEGWPVDRLCRVWLLMQLDATDQQKYFRSIENLFLTADVNEQEALYASLPVLAYPELWAKRCAEGIRSNIGTVLQTIICDNPYPSVYLDDKAWNQLVLKAFFTEKPVHRIIGLDKRNNKELADTLVDYAHERWAAGRAINPQLWRGVGRFINENNFDDIKRVFDSTDKIEQAAAALACNDANYTPAKELLQSHSRLADEIKNDRLTWWILGERYMTVLA</sequence>
<proteinExistence type="predicted"/>
<protein>
    <submittedName>
        <fullName evidence="1">EboA domain-containing protein</fullName>
    </submittedName>
</protein>
<keyword evidence="2" id="KW-1185">Reference proteome</keyword>
<evidence type="ECO:0000313" key="2">
    <source>
        <dbReference type="Proteomes" id="UP001560573"/>
    </source>
</evidence>
<comment type="caution">
    <text evidence="1">The sequence shown here is derived from an EMBL/GenBank/DDBJ whole genome shotgun (WGS) entry which is preliminary data.</text>
</comment>
<dbReference type="Proteomes" id="UP001560573">
    <property type="component" value="Unassembled WGS sequence"/>
</dbReference>
<dbReference type="NCBIfam" id="NF035938">
    <property type="entry name" value="EboA_domain"/>
    <property type="match status" value="1"/>
</dbReference>
<evidence type="ECO:0000313" key="1">
    <source>
        <dbReference type="EMBL" id="MEX6689637.1"/>
    </source>
</evidence>
<name>A0ABV3ZIB7_9BACT</name>
<dbReference type="RefSeq" id="WP_369331044.1">
    <property type="nucleotide sequence ID" value="NZ_JAULBC010000006.1"/>
</dbReference>
<gene>
    <name evidence="1" type="ORF">QTN47_19185</name>
</gene>
<organism evidence="1 2">
    <name type="scientific">Danxiaibacter flavus</name>
    <dbReference type="NCBI Taxonomy" id="3049108"/>
    <lineage>
        <taxon>Bacteria</taxon>
        <taxon>Pseudomonadati</taxon>
        <taxon>Bacteroidota</taxon>
        <taxon>Chitinophagia</taxon>
        <taxon>Chitinophagales</taxon>
        <taxon>Chitinophagaceae</taxon>
        <taxon>Danxiaibacter</taxon>
    </lineage>
</organism>
<dbReference type="EMBL" id="JAULBC010000006">
    <property type="protein sequence ID" value="MEX6689637.1"/>
    <property type="molecule type" value="Genomic_DNA"/>
</dbReference>
<reference evidence="1 2" key="1">
    <citation type="submission" date="2023-07" db="EMBL/GenBank/DDBJ databases">
        <authorList>
            <person name="Lian W.-H."/>
        </authorList>
    </citation>
    <scope>NUCLEOTIDE SEQUENCE [LARGE SCALE GENOMIC DNA]</scope>
    <source>
        <strain evidence="1 2">SYSU DXS3180</strain>
    </source>
</reference>
<dbReference type="InterPro" id="IPR047715">
    <property type="entry name" value="EboA_dom"/>
</dbReference>